<name>A0A377GEA6_9GAMM</name>
<dbReference type="EMBL" id="UGGT01000001">
    <property type="protein sequence ID" value="STO22831.1"/>
    <property type="molecule type" value="Genomic_DNA"/>
</dbReference>
<accession>A0A377GEA6</accession>
<keyword evidence="3" id="KW-1185">Reference proteome</keyword>
<dbReference type="InterPro" id="IPR052050">
    <property type="entry name" value="SecEffector_AnkRepeat"/>
</dbReference>
<dbReference type="PANTHER" id="PTHR46586:SF3">
    <property type="entry name" value="ANKYRIN REPEAT-CONTAINING PROTEIN"/>
    <property type="match status" value="1"/>
</dbReference>
<evidence type="ECO:0000313" key="3">
    <source>
        <dbReference type="Proteomes" id="UP000254554"/>
    </source>
</evidence>
<dbReference type="PANTHER" id="PTHR46586">
    <property type="entry name" value="ANKYRIN REPEAT-CONTAINING PROTEIN"/>
    <property type="match status" value="1"/>
</dbReference>
<organism evidence="2 3">
    <name type="scientific">Fluoribacter dumoffii</name>
    <dbReference type="NCBI Taxonomy" id="463"/>
    <lineage>
        <taxon>Bacteria</taxon>
        <taxon>Pseudomonadati</taxon>
        <taxon>Pseudomonadota</taxon>
        <taxon>Gammaproteobacteria</taxon>
        <taxon>Legionellales</taxon>
        <taxon>Legionellaceae</taxon>
        <taxon>Fluoribacter</taxon>
    </lineage>
</organism>
<evidence type="ECO:0000313" key="2">
    <source>
        <dbReference type="EMBL" id="STO22831.1"/>
    </source>
</evidence>
<dbReference type="Proteomes" id="UP000254554">
    <property type="component" value="Unassembled WGS sequence"/>
</dbReference>
<dbReference type="RefSeq" id="WP_019350236.1">
    <property type="nucleotide sequence ID" value="NZ_UGGT01000001.1"/>
</dbReference>
<dbReference type="OrthoDB" id="5653325at2"/>
<gene>
    <name evidence="2" type="ORF">NCTC11370_02933</name>
</gene>
<feature type="coiled-coil region" evidence="1">
    <location>
        <begin position="144"/>
        <end position="171"/>
    </location>
</feature>
<evidence type="ECO:0000256" key="1">
    <source>
        <dbReference type="SAM" id="Coils"/>
    </source>
</evidence>
<sequence>MLISELFKWLQDEKAALHLSNQTLSPGLCETELSQAQKTNRRLLADIRVARSSNRDTHDLITNLKQHNVFMDYLEFCRKKFEENSKCSLFLITLNYLLSQDNSLYPTKLNALFFALLQEDKETILSFYQANQGLFKDHPEIIKRVTAEQNKQKYEEAIKRVELHLARLSDKFATQKHPLGITGLCREWVGDTELFAALILWLVQRQVSTNDILSTYLLHDYLKYYLFTLHSEDNEVSRLYALLSHFPEASELVQAAQKTCSDEQAFQQYALDGTLAGEELTEISKKHYPVQFSLTSTNFLALHELFGQNFLIAAIASEQKNSTWLGMLIKTLNQPRIIADELPGIINCVAREYSPRTLGHLAQLIDDETAQQLFRNNNGAVFYLLPYKPKLITHINEENVADFIQNLTQGTTSSEIIFQLMALFSIIAKKKNPSAQLVFETILDNLHHHPALLEDEDFVRQLKKYPDCQKIIDRKCKEIREQVKACIIAQTTEPVFTAANYYLIEDTWFEAIQKLNLLHLIIPQAKFDLHNKYALRAKTAEVAFLFHGELFDLNAFIEALSLPSVVAREVSEYERVLIEILALIDNEPIRRQIIEKLVNDPVHRTNWAEKEYEGKTVFIKAAQHGNLGLITLLEEKIAPEAFNKAIKTAAKANQWDVVNHLCRNDNALLDEDELEKIIFMAAEKGQLKVTRYLLTAYHYKPSSIELMHILNAVITNNKLKTFQLFYNSFEKVLNKSDVNKLFNLAIELGHWNIVLLMAHSEKQMLSPAAIDKAFNEAANSSKLQVIKELCNLPLIAPRPQTIHRAFIKACQKGNLALVQCLHELPEQLLSVTLEEGLEEAVLNENLAVINYLCSLSANPLHQSSITQALFTAAKTGKVLILDFLCSLNTPNQPMQRAMNQALLWTVKKNQVASFLTLCHAKQNAPNKLAIREAFLLAVKMGIPDIVEYVCENEIHSLNQRTVEEALKLAVKNKNPGIVRYLCDLATYTPEKKFLRVIYSKALSSGQTEVAQLLNERISKASSKKQSTAATNYSSEIDYNSEEENFSETEFILSSTKTGNPGAEEIAPFLTCGSSKDIEDNGELKQNSETSNLLKGQGFFRTKTQQNSASAPVQIVKGLLSS</sequence>
<reference evidence="2 3" key="1">
    <citation type="submission" date="2018-06" db="EMBL/GenBank/DDBJ databases">
        <authorList>
            <consortium name="Pathogen Informatics"/>
            <person name="Doyle S."/>
        </authorList>
    </citation>
    <scope>NUCLEOTIDE SEQUENCE [LARGE SCALE GENOMIC DNA]</scope>
    <source>
        <strain evidence="2 3">NCTC11370</strain>
    </source>
</reference>
<keyword evidence="1" id="KW-0175">Coiled coil</keyword>
<dbReference type="InterPro" id="IPR036770">
    <property type="entry name" value="Ankyrin_rpt-contain_sf"/>
</dbReference>
<dbReference type="AlphaFoldDB" id="A0A377GEA6"/>
<dbReference type="GeneID" id="93293823"/>
<dbReference type="Gene3D" id="1.25.40.20">
    <property type="entry name" value="Ankyrin repeat-containing domain"/>
    <property type="match status" value="2"/>
</dbReference>
<protein>
    <submittedName>
        <fullName evidence="2">Ankyrin repeats (3 copies)</fullName>
    </submittedName>
</protein>
<proteinExistence type="predicted"/>
<dbReference type="SUPFAM" id="SSF140860">
    <property type="entry name" value="Pseudo ankyrin repeat-like"/>
    <property type="match status" value="1"/>
</dbReference>
<dbReference type="SUPFAM" id="SSF48403">
    <property type="entry name" value="Ankyrin repeat"/>
    <property type="match status" value="1"/>
</dbReference>